<evidence type="ECO:0000256" key="1">
    <source>
        <dbReference type="ARBA" id="ARBA00005531"/>
    </source>
</evidence>
<sequence length="342" mass="38192">MNPKIISIGFAVPERSYTQEEVFEALHYPRHFRSIFLNAAIDKRHLWLPFGTELTWQQACEEYKKGAIWLSRKAVKACLDGRDVSEIGSVSWASCTGYECPSIMHRLHSELGFSPNVVYTPILGTGCEGAAPSLWRAYHHTLATGQQSLAISCEICSVCHFPEPEPDPSGERELLRANAIFGDGASAVLIGFDDDPRHPYLVDFETYFDPENLKHLGFVWQDGRLRVLLSRQIPKIVPSVVRPPIEKILQRHFLRLNDIRWWIIHPGGKAVLNNLKDKLGIPEEKMTLSREALRLFGNCSSSSIGIVGKILMDEDVKPGDWGLVVSLGAGLAAGATLLHWGE</sequence>
<comment type="similarity">
    <text evidence="1">Belongs to the thiolase-like superfamily. Chalcone/stilbene synthases family.</text>
</comment>
<name>A0A0F9F385_9ZZZZ</name>
<dbReference type="GO" id="GO:0016747">
    <property type="term" value="F:acyltransferase activity, transferring groups other than amino-acyl groups"/>
    <property type="evidence" value="ECO:0007669"/>
    <property type="project" value="InterPro"/>
</dbReference>
<protein>
    <recommendedName>
        <fullName evidence="6">Beta-ketoacyl-[acyl-carrier-protein] synthase III C-terminal domain-containing protein</fullName>
    </recommendedName>
</protein>
<evidence type="ECO:0000259" key="4">
    <source>
        <dbReference type="Pfam" id="PF02797"/>
    </source>
</evidence>
<comment type="caution">
    <text evidence="5">The sequence shown here is derived from an EMBL/GenBank/DDBJ whole genome shotgun (WGS) entry which is preliminary data.</text>
</comment>
<evidence type="ECO:0000256" key="2">
    <source>
        <dbReference type="ARBA" id="ARBA00022679"/>
    </source>
</evidence>
<dbReference type="Pfam" id="PF00195">
    <property type="entry name" value="Chal_sti_synt_N"/>
    <property type="match status" value="1"/>
</dbReference>
<dbReference type="InterPro" id="IPR011141">
    <property type="entry name" value="Polyketide_synthase_type-III"/>
</dbReference>
<gene>
    <name evidence="5" type="ORF">LCGC14_2000650</name>
</gene>
<accession>A0A0F9F385</accession>
<evidence type="ECO:0000259" key="3">
    <source>
        <dbReference type="Pfam" id="PF00195"/>
    </source>
</evidence>
<proteinExistence type="inferred from homology"/>
<evidence type="ECO:0000313" key="5">
    <source>
        <dbReference type="EMBL" id="KKL80849.1"/>
    </source>
</evidence>
<keyword evidence="2" id="KW-0808">Transferase</keyword>
<dbReference type="Gene3D" id="3.40.47.10">
    <property type="match status" value="2"/>
</dbReference>
<dbReference type="SUPFAM" id="SSF53901">
    <property type="entry name" value="Thiolase-like"/>
    <property type="match status" value="1"/>
</dbReference>
<dbReference type="Pfam" id="PF02797">
    <property type="entry name" value="Chal_sti_synt_C"/>
    <property type="match status" value="1"/>
</dbReference>
<dbReference type="EMBL" id="LAZR01022732">
    <property type="protein sequence ID" value="KKL80849.1"/>
    <property type="molecule type" value="Genomic_DNA"/>
</dbReference>
<evidence type="ECO:0008006" key="6">
    <source>
        <dbReference type="Google" id="ProtNLM"/>
    </source>
</evidence>
<organism evidence="5">
    <name type="scientific">marine sediment metagenome</name>
    <dbReference type="NCBI Taxonomy" id="412755"/>
    <lineage>
        <taxon>unclassified sequences</taxon>
        <taxon>metagenomes</taxon>
        <taxon>ecological metagenomes</taxon>
    </lineage>
</organism>
<dbReference type="GO" id="GO:0030639">
    <property type="term" value="P:polyketide biosynthetic process"/>
    <property type="evidence" value="ECO:0007669"/>
    <property type="project" value="TreeGrafter"/>
</dbReference>
<dbReference type="InterPro" id="IPR012328">
    <property type="entry name" value="Chalcone/stilbene_synt_C"/>
</dbReference>
<feature type="domain" description="Chalcone/stilbene synthase C-terminal" evidence="4">
    <location>
        <begin position="225"/>
        <end position="339"/>
    </location>
</feature>
<reference evidence="5" key="1">
    <citation type="journal article" date="2015" name="Nature">
        <title>Complex archaea that bridge the gap between prokaryotes and eukaryotes.</title>
        <authorList>
            <person name="Spang A."/>
            <person name="Saw J.H."/>
            <person name="Jorgensen S.L."/>
            <person name="Zaremba-Niedzwiedzka K."/>
            <person name="Martijn J."/>
            <person name="Lind A.E."/>
            <person name="van Eijk R."/>
            <person name="Schleper C."/>
            <person name="Guy L."/>
            <person name="Ettema T.J."/>
        </authorList>
    </citation>
    <scope>NUCLEOTIDE SEQUENCE</scope>
</reference>
<dbReference type="PANTHER" id="PTHR11877:SF46">
    <property type="entry name" value="TYPE III POLYKETIDE SYNTHASE A"/>
    <property type="match status" value="1"/>
</dbReference>
<dbReference type="InterPro" id="IPR016039">
    <property type="entry name" value="Thiolase-like"/>
</dbReference>
<dbReference type="PIRSF" id="PIRSF000451">
    <property type="entry name" value="PKS_III"/>
    <property type="match status" value="1"/>
</dbReference>
<dbReference type="PANTHER" id="PTHR11877">
    <property type="entry name" value="HYDROXYMETHYLGLUTARYL-COA SYNTHASE"/>
    <property type="match status" value="1"/>
</dbReference>
<dbReference type="AlphaFoldDB" id="A0A0F9F385"/>
<dbReference type="InterPro" id="IPR001099">
    <property type="entry name" value="Chalcone/stilbene_synt_N"/>
</dbReference>
<feature type="domain" description="Chalcone/stilbene synthase N-terminal" evidence="3">
    <location>
        <begin position="69"/>
        <end position="193"/>
    </location>
</feature>